<feature type="non-terminal residue" evidence="2">
    <location>
        <position position="165"/>
    </location>
</feature>
<dbReference type="AlphaFoldDB" id="A0A7L1XP54"/>
<feature type="non-terminal residue" evidence="2">
    <location>
        <position position="1"/>
    </location>
</feature>
<proteinExistence type="predicted"/>
<feature type="region of interest" description="Disordered" evidence="1">
    <location>
        <begin position="107"/>
        <end position="131"/>
    </location>
</feature>
<organism evidence="2 3">
    <name type="scientific">Thinocorus orbignyianus</name>
    <dbReference type="NCBI Taxonomy" id="161742"/>
    <lineage>
        <taxon>Eukaryota</taxon>
        <taxon>Metazoa</taxon>
        <taxon>Chordata</taxon>
        <taxon>Craniata</taxon>
        <taxon>Vertebrata</taxon>
        <taxon>Euteleostomi</taxon>
        <taxon>Archelosauria</taxon>
        <taxon>Archosauria</taxon>
        <taxon>Dinosauria</taxon>
        <taxon>Saurischia</taxon>
        <taxon>Theropoda</taxon>
        <taxon>Coelurosauria</taxon>
        <taxon>Aves</taxon>
        <taxon>Neognathae</taxon>
        <taxon>Neoaves</taxon>
        <taxon>Aequornithes</taxon>
        <taxon>Ciconiiformes</taxon>
        <taxon>Thinocoridae</taxon>
        <taxon>Thinocorus</taxon>
    </lineage>
</organism>
<dbReference type="Proteomes" id="UP000565698">
    <property type="component" value="Unassembled WGS sequence"/>
</dbReference>
<protein>
    <submittedName>
        <fullName evidence="2">CDCA2 protein</fullName>
    </submittedName>
</protein>
<gene>
    <name evidence="2" type="primary">Cdca2</name>
    <name evidence="2" type="ORF">THIORB_R15465</name>
</gene>
<evidence type="ECO:0000313" key="2">
    <source>
        <dbReference type="EMBL" id="NXP11490.1"/>
    </source>
</evidence>
<evidence type="ECO:0000256" key="1">
    <source>
        <dbReference type="SAM" id="MobiDB-lite"/>
    </source>
</evidence>
<evidence type="ECO:0000313" key="3">
    <source>
        <dbReference type="Proteomes" id="UP000565698"/>
    </source>
</evidence>
<accession>A0A7L1XP54</accession>
<keyword evidence="3" id="KW-1185">Reference proteome</keyword>
<sequence length="165" mass="18225">STVGVRGSPEHNALIRYLAQQRSSRQKEACTQDSPFKHENVRSLKDKIDAFQMSFQSFQEGEEEPGSSVLAPQNKLPLTKECNLDQCSEKFVSDDHGADLEENLGLNLTSSDKSDTKISSTLSSHQDTTVAEPAAAVSKEWVYEQCNPAKALEAVLIRETLETSH</sequence>
<reference evidence="2 3" key="1">
    <citation type="submission" date="2019-09" db="EMBL/GenBank/DDBJ databases">
        <title>Bird 10,000 Genomes (B10K) Project - Family phase.</title>
        <authorList>
            <person name="Zhang G."/>
        </authorList>
    </citation>
    <scope>NUCLEOTIDE SEQUENCE [LARGE SCALE GENOMIC DNA]</scope>
    <source>
        <strain evidence="2">B10K-DU-002-47</strain>
        <tissue evidence="2">Muscle</tissue>
    </source>
</reference>
<comment type="caution">
    <text evidence="2">The sequence shown here is derived from an EMBL/GenBank/DDBJ whole genome shotgun (WGS) entry which is preliminary data.</text>
</comment>
<name>A0A7L1XP54_9AVES</name>
<dbReference type="EMBL" id="VXBW01005708">
    <property type="protein sequence ID" value="NXP11490.1"/>
    <property type="molecule type" value="Genomic_DNA"/>
</dbReference>
<dbReference type="OrthoDB" id="9947694at2759"/>